<feature type="compositionally biased region" description="Polar residues" evidence="1">
    <location>
        <begin position="1"/>
        <end position="31"/>
    </location>
</feature>
<evidence type="ECO:0000259" key="2">
    <source>
        <dbReference type="PROSITE" id="PS50024"/>
    </source>
</evidence>
<dbReference type="SUPFAM" id="SSF82671">
    <property type="entry name" value="SEA domain"/>
    <property type="match status" value="1"/>
</dbReference>
<feature type="compositionally biased region" description="Low complexity" evidence="1">
    <location>
        <begin position="32"/>
        <end position="42"/>
    </location>
</feature>
<dbReference type="Gene3D" id="3.30.70.960">
    <property type="entry name" value="SEA domain"/>
    <property type="match status" value="2"/>
</dbReference>
<feature type="region of interest" description="Disordered" evidence="1">
    <location>
        <begin position="80"/>
        <end position="102"/>
    </location>
</feature>
<dbReference type="InterPro" id="IPR036364">
    <property type="entry name" value="SEA_dom_sf"/>
</dbReference>
<keyword evidence="4" id="KW-1185">Reference proteome</keyword>
<dbReference type="AlphaFoldDB" id="A0A7J5ZLQ8"/>
<gene>
    <name evidence="3" type="ORF">AMELA_G00272750</name>
</gene>
<feature type="compositionally biased region" description="Polar residues" evidence="1">
    <location>
        <begin position="81"/>
        <end position="102"/>
    </location>
</feature>
<dbReference type="Proteomes" id="UP000593565">
    <property type="component" value="Unassembled WGS sequence"/>
</dbReference>
<evidence type="ECO:0000313" key="4">
    <source>
        <dbReference type="Proteomes" id="UP000593565"/>
    </source>
</evidence>
<proteinExistence type="predicted"/>
<evidence type="ECO:0000313" key="3">
    <source>
        <dbReference type="EMBL" id="KAF4071400.1"/>
    </source>
</evidence>
<evidence type="ECO:0000256" key="1">
    <source>
        <dbReference type="SAM" id="MobiDB-lite"/>
    </source>
</evidence>
<dbReference type="EMBL" id="JAAGNN010000027">
    <property type="protein sequence ID" value="KAF4071400.1"/>
    <property type="molecule type" value="Genomic_DNA"/>
</dbReference>
<sequence>MGPSDTSADTSEMPSSSPYGSTPVTDVPNESTTMTTTQISTTAATADITTEFSTSTGTTTVATLETSTSASTLLNTKTLTHVTTEPSSSTPLRSTTGITSKPLTVVTSQSKPTTPSKLTTVESTTGAVDVRYISFTTDETFNSTLSDPSSPAFNERANLVKTKLEPIFKKQFSSFINLTVLRFRSGSIITDMNLFYTIIGGIPTDVAIITTLQTANTGFNMTNISVTNFISTTTTPTTPTTTAKVPTTISRTTLSDSNSNEFKNLAAKVSVMLDKIYKALYGPRFIRTVVIAFKPLTKRAADNTQADVQLVFSENSITPIPAGDEIVQALKNAAESNSLIDATAITVVNEPFNIPVQFRTNGTFVAALSNTSSNLFANRSGIVQQGLNPFFTEDFPKTFSILTMSNFSNGGLRTTETILNFMNVAFARSGGFPNINQIGQTMLRAARNNSLPFKIFTDSITVNGTLISASDISSKISVFMACFMVTVSLLFTSSS</sequence>
<protein>
    <recommendedName>
        <fullName evidence="2">SEA domain-containing protein</fullName>
    </recommendedName>
</protein>
<dbReference type="PROSITE" id="PS50024">
    <property type="entry name" value="SEA"/>
    <property type="match status" value="1"/>
</dbReference>
<dbReference type="InterPro" id="IPR000082">
    <property type="entry name" value="SEA_dom"/>
</dbReference>
<accession>A0A7J5ZLQ8</accession>
<feature type="domain" description="SEA" evidence="2">
    <location>
        <begin position="120"/>
        <end position="231"/>
    </location>
</feature>
<name>A0A7J5ZLQ8_AMEME</name>
<comment type="caution">
    <text evidence="3">The sequence shown here is derived from an EMBL/GenBank/DDBJ whole genome shotgun (WGS) entry which is preliminary data.</text>
</comment>
<feature type="region of interest" description="Disordered" evidence="1">
    <location>
        <begin position="1"/>
        <end position="42"/>
    </location>
</feature>
<dbReference type="Pfam" id="PF01390">
    <property type="entry name" value="SEA"/>
    <property type="match status" value="2"/>
</dbReference>
<reference evidence="3 4" key="1">
    <citation type="submission" date="2020-02" db="EMBL/GenBank/DDBJ databases">
        <title>A chromosome-scale genome assembly of the black bullhead catfish (Ameiurus melas).</title>
        <authorList>
            <person name="Wen M."/>
            <person name="Zham M."/>
            <person name="Cabau C."/>
            <person name="Klopp C."/>
            <person name="Donnadieu C."/>
            <person name="Roques C."/>
            <person name="Bouchez O."/>
            <person name="Lampietro C."/>
            <person name="Jouanno E."/>
            <person name="Herpin A."/>
            <person name="Louis A."/>
            <person name="Berthelot C."/>
            <person name="Parey E."/>
            <person name="Roest-Crollius H."/>
            <person name="Braasch I."/>
            <person name="Postlethwait J."/>
            <person name="Robinson-Rechavi M."/>
            <person name="Echchiki A."/>
            <person name="Begum T."/>
            <person name="Montfort J."/>
            <person name="Schartl M."/>
            <person name="Bobe J."/>
            <person name="Guiguen Y."/>
        </authorList>
    </citation>
    <scope>NUCLEOTIDE SEQUENCE [LARGE SCALE GENOMIC DNA]</scope>
    <source>
        <strain evidence="3">M_S1</strain>
        <tissue evidence="3">Blood</tissue>
    </source>
</reference>
<organism evidence="3 4">
    <name type="scientific">Ameiurus melas</name>
    <name type="common">Black bullhead</name>
    <name type="synonym">Silurus melas</name>
    <dbReference type="NCBI Taxonomy" id="219545"/>
    <lineage>
        <taxon>Eukaryota</taxon>
        <taxon>Metazoa</taxon>
        <taxon>Chordata</taxon>
        <taxon>Craniata</taxon>
        <taxon>Vertebrata</taxon>
        <taxon>Euteleostomi</taxon>
        <taxon>Actinopterygii</taxon>
        <taxon>Neopterygii</taxon>
        <taxon>Teleostei</taxon>
        <taxon>Ostariophysi</taxon>
        <taxon>Siluriformes</taxon>
        <taxon>Ictaluridae</taxon>
        <taxon>Ameiurus</taxon>
    </lineage>
</organism>